<sequence length="458" mass="54502">MINNFEIHIDFDRLESNLPKFECEFNFEGVKVYTTKREIVFIGSIGSYETMSIHEATAKCRPKIIAIFDIISFLIGDSITIYDINHRSNSVKHNEDKEETKSNKFKFIFNDVDLSSQLRIILSKIENDKNTTLTLLDKWNKANYLLNVDDSHVLFLDETIINCFNIFELLADTTKKEYERFIDEQSKKLLFEFYTNVGNLDNNKINDKVNQKNRLIKEILIGEFLNLSDKFKYYLQKYRLLDENLSYFVDRIIKVRNSIAHGRIVSNLSVMEYPLTPFYNIVNPEANLVNPIIVLTGVLISKYIGIDIWEEEWEKIKDILEPNPVRVKEVIEGKLAIDINEKNQYNLTWYSVFLYYLSCKDKQRDSIELWFKEEIKKRKFETLDFYNLYEISVILITTQDYELYQILSKIIFKIIKEDVCKWSSYRDIFLHLEVRNIMVEENKKKIDEIIKNHNTRLI</sequence>
<reference evidence="1" key="2">
    <citation type="submission" date="2017-02" db="EMBL/GenBank/DDBJ databases">
        <title>Diversity of integrative and conjugative elements of Streptococcus salivarius and their intra- and interspecies transfer.</title>
        <authorList>
            <person name="Dahmane N."/>
            <person name="Libante V."/>
            <person name="Charron-Bourgoin F."/>
            <person name="Guedon E."/>
            <person name="Guedon G."/>
            <person name="Leblond-Bourget N."/>
            <person name="Payot S."/>
        </authorList>
    </citation>
    <scope>NUCLEOTIDE SEQUENCE</scope>
    <source>
        <strain evidence="1">F1-4</strain>
    </source>
</reference>
<accession>A0A1R3TD61</accession>
<evidence type="ECO:0000313" key="1">
    <source>
        <dbReference type="EMBL" id="SCW20668.1"/>
    </source>
</evidence>
<organism evidence="1">
    <name type="scientific">Streptococcus salivarius</name>
    <dbReference type="NCBI Taxonomy" id="1304"/>
    <lineage>
        <taxon>Bacteria</taxon>
        <taxon>Bacillati</taxon>
        <taxon>Bacillota</taxon>
        <taxon>Bacilli</taxon>
        <taxon>Lactobacillales</taxon>
        <taxon>Streptococcaceae</taxon>
        <taxon>Streptococcus</taxon>
    </lineage>
</organism>
<evidence type="ECO:0008006" key="2">
    <source>
        <dbReference type="Google" id="ProtNLM"/>
    </source>
</evidence>
<reference evidence="1" key="1">
    <citation type="submission" date="2016-08" db="EMBL/GenBank/DDBJ databases">
        <authorList>
            <person name="Seilhamer J.J."/>
        </authorList>
    </citation>
    <scope>NUCLEOTIDE SEQUENCE</scope>
    <source>
        <strain evidence="1">F1-4</strain>
    </source>
</reference>
<proteinExistence type="predicted"/>
<dbReference type="EMBL" id="LT622827">
    <property type="protein sequence ID" value="SCW20668.1"/>
    <property type="molecule type" value="Genomic_DNA"/>
</dbReference>
<dbReference type="AlphaFoldDB" id="A0A1R3TD61"/>
<dbReference type="RefSeq" id="WP_179969566.1">
    <property type="nucleotide sequence ID" value="NZ_LR797999.1"/>
</dbReference>
<protein>
    <recommendedName>
        <fullName evidence="2">Apea-like HEPN domain-containing protein</fullName>
    </recommendedName>
</protein>
<name>A0A1R3TD61_STRSL</name>